<gene>
    <name evidence="2" type="ORF">GCM10010968_07570</name>
</gene>
<feature type="region of interest" description="Disordered" evidence="1">
    <location>
        <begin position="15"/>
        <end position="67"/>
    </location>
</feature>
<sequence length="67" mass="6680">MRPERVTGWATVRAAGRAAGAMPWGSSLSGAESGPDGPARSLSDATGVRLDGSGDGRRTAALSDVVP</sequence>
<organism evidence="2 3">
    <name type="scientific">Agrococcus terreus</name>
    <dbReference type="NCBI Taxonomy" id="574649"/>
    <lineage>
        <taxon>Bacteria</taxon>
        <taxon>Bacillati</taxon>
        <taxon>Actinomycetota</taxon>
        <taxon>Actinomycetes</taxon>
        <taxon>Micrococcales</taxon>
        <taxon>Microbacteriaceae</taxon>
        <taxon>Agrococcus</taxon>
    </lineage>
</organism>
<name>A0ABQ2KFH6_9MICO</name>
<dbReference type="EMBL" id="BMLM01000001">
    <property type="protein sequence ID" value="GGN80055.1"/>
    <property type="molecule type" value="Genomic_DNA"/>
</dbReference>
<proteinExistence type="predicted"/>
<evidence type="ECO:0000313" key="2">
    <source>
        <dbReference type="EMBL" id="GGN80055.1"/>
    </source>
</evidence>
<comment type="caution">
    <text evidence="2">The sequence shown here is derived from an EMBL/GenBank/DDBJ whole genome shotgun (WGS) entry which is preliminary data.</text>
</comment>
<keyword evidence="3" id="KW-1185">Reference proteome</keyword>
<evidence type="ECO:0000256" key="1">
    <source>
        <dbReference type="SAM" id="MobiDB-lite"/>
    </source>
</evidence>
<protein>
    <submittedName>
        <fullName evidence="2">Uncharacterized protein</fullName>
    </submittedName>
</protein>
<accession>A0ABQ2KFH6</accession>
<reference evidence="3" key="1">
    <citation type="journal article" date="2019" name="Int. J. Syst. Evol. Microbiol.">
        <title>The Global Catalogue of Microorganisms (GCM) 10K type strain sequencing project: providing services to taxonomists for standard genome sequencing and annotation.</title>
        <authorList>
            <consortium name="The Broad Institute Genomics Platform"/>
            <consortium name="The Broad Institute Genome Sequencing Center for Infectious Disease"/>
            <person name="Wu L."/>
            <person name="Ma J."/>
        </authorList>
    </citation>
    <scope>NUCLEOTIDE SEQUENCE [LARGE SCALE GENOMIC DNA]</scope>
    <source>
        <strain evidence="3">CGMCC 1.6960</strain>
    </source>
</reference>
<dbReference type="Proteomes" id="UP000626982">
    <property type="component" value="Unassembled WGS sequence"/>
</dbReference>
<evidence type="ECO:0000313" key="3">
    <source>
        <dbReference type="Proteomes" id="UP000626982"/>
    </source>
</evidence>